<gene>
    <name evidence="3" type="ORF">ACFOYY_08625</name>
</gene>
<evidence type="ECO:0000313" key="4">
    <source>
        <dbReference type="Proteomes" id="UP001595698"/>
    </source>
</evidence>
<dbReference type="Pfam" id="PF06152">
    <property type="entry name" value="Phage_min_cap2"/>
    <property type="match status" value="1"/>
</dbReference>
<dbReference type="Pfam" id="PF03496">
    <property type="entry name" value="ADPrib_exo_Tox"/>
    <property type="match status" value="1"/>
</dbReference>
<name>A0ABV8EXN7_9ACTN</name>
<evidence type="ECO:0000313" key="3">
    <source>
        <dbReference type="EMBL" id="MFC3980180.1"/>
    </source>
</evidence>
<feature type="compositionally biased region" description="Pro residues" evidence="1">
    <location>
        <begin position="386"/>
        <end position="404"/>
    </location>
</feature>
<dbReference type="Gene3D" id="3.90.176.10">
    <property type="entry name" value="Toxin ADP-ribosyltransferase, Chain A, domain 1"/>
    <property type="match status" value="1"/>
</dbReference>
<reference evidence="4" key="1">
    <citation type="journal article" date="2019" name="Int. J. Syst. Evol. Microbiol.">
        <title>The Global Catalogue of Microorganisms (GCM) 10K type strain sequencing project: providing services to taxonomists for standard genome sequencing and annotation.</title>
        <authorList>
            <consortium name="The Broad Institute Genomics Platform"/>
            <consortium name="The Broad Institute Genome Sequencing Center for Infectious Disease"/>
            <person name="Wu L."/>
            <person name="Ma J."/>
        </authorList>
    </citation>
    <scope>NUCLEOTIDE SEQUENCE [LARGE SCALE GENOMIC DNA]</scope>
    <source>
        <strain evidence="4">TBRC 7912</strain>
    </source>
</reference>
<organism evidence="3 4">
    <name type="scientific">Streptosporangium jomthongense</name>
    <dbReference type="NCBI Taxonomy" id="1193683"/>
    <lineage>
        <taxon>Bacteria</taxon>
        <taxon>Bacillati</taxon>
        <taxon>Actinomycetota</taxon>
        <taxon>Actinomycetes</taxon>
        <taxon>Streptosporangiales</taxon>
        <taxon>Streptosporangiaceae</taxon>
        <taxon>Streptosporangium</taxon>
    </lineage>
</organism>
<keyword evidence="4" id="KW-1185">Reference proteome</keyword>
<accession>A0ABV8EXN7</accession>
<dbReference type="InterPro" id="IPR009319">
    <property type="entry name" value="Phage_A118_VSP1"/>
</dbReference>
<dbReference type="PROSITE" id="PS51996">
    <property type="entry name" value="TR_MART"/>
    <property type="match status" value="1"/>
</dbReference>
<feature type="region of interest" description="Disordered" evidence="1">
    <location>
        <begin position="363"/>
        <end position="416"/>
    </location>
</feature>
<dbReference type="InterPro" id="IPR003540">
    <property type="entry name" value="ADP-ribosyltransferase"/>
</dbReference>
<sequence length="591" mass="64332">MAVDQDLLDQVASSVADLYREVEASLIRTVADELKRDLIAPTAEVKLDAVRKLRAAGLAVYERLQKTKSATIREAIRQAYRDGRASALTGLPVSKTTRDDARQALTQTPGAAIIENIAAALHRDLGVVEGNILRSAEDAYRRVQAATAARIALGTATRRQASQAAWQRLVDQGIVDFTDRANRRWKLSSYAEMIGRTNAQRAAVQGQMDRLQTAGIDLVVISDNTQECRVCRPFESKVLRRNPGPIGKLRIPHATKDGETVEVTVVATLDQARAKGLFHPNCRHSASAYLPGVTKLKTATADPEGDLARQKQRYLERRIRAAKEQQLAALTPEAKKVAAAKVRTEQARLREHLKAHPDLKRLPYREQVGAGNTPPPGGPKGGPVADMPPTPPNIPAPPKPPAPAPARLTPDEARRMQNDMTRDRAWTAAEREALEEYTAGWAGEINGLLRSGRGKDPTVKAFTRAVASSMRPLPRPALLYRYVAPDAFGRGRTRADRLGDLVGKTLQDKGFMSTSIAKDGHTDPAGQMRLAARRPVLMEISAPAGTPAAYVDDLSAHPGQLEMILAAGTKYKVVEVVEEGEHTVVRVEVVP</sequence>
<feature type="domain" description="ADP ribosyltransferase" evidence="2">
    <location>
        <begin position="424"/>
        <end position="582"/>
    </location>
</feature>
<dbReference type="Proteomes" id="UP001595698">
    <property type="component" value="Unassembled WGS sequence"/>
</dbReference>
<evidence type="ECO:0000256" key="1">
    <source>
        <dbReference type="SAM" id="MobiDB-lite"/>
    </source>
</evidence>
<dbReference type="EMBL" id="JBHSBC010000008">
    <property type="protein sequence ID" value="MFC3980180.1"/>
    <property type="molecule type" value="Genomic_DNA"/>
</dbReference>
<evidence type="ECO:0000259" key="2">
    <source>
        <dbReference type="Pfam" id="PF03496"/>
    </source>
</evidence>
<dbReference type="SUPFAM" id="SSF56399">
    <property type="entry name" value="ADP-ribosylation"/>
    <property type="match status" value="1"/>
</dbReference>
<proteinExistence type="predicted"/>
<comment type="caution">
    <text evidence="3">The sequence shown here is derived from an EMBL/GenBank/DDBJ whole genome shotgun (WGS) entry which is preliminary data.</text>
</comment>
<protein>
    <submittedName>
        <fullName evidence="3">Phage minor capsid protein</fullName>
    </submittedName>
</protein>
<dbReference type="RefSeq" id="WP_386189145.1">
    <property type="nucleotide sequence ID" value="NZ_JBHSBC010000008.1"/>
</dbReference>